<accession>F4L883</accession>
<dbReference type="Pfam" id="PF22736">
    <property type="entry name" value="NNH5"/>
    <property type="match status" value="1"/>
</dbReference>
<dbReference type="InterPro" id="IPR054610">
    <property type="entry name" value="NNH"/>
</dbReference>
<protein>
    <submittedName>
        <fullName evidence="4">NB-ARC domain protein</fullName>
    </submittedName>
</protein>
<dbReference type="InterPro" id="IPR027417">
    <property type="entry name" value="P-loop_NTPase"/>
</dbReference>
<dbReference type="SUPFAM" id="SSF52540">
    <property type="entry name" value="P-loop containing nucleoside triphosphate hydrolases"/>
    <property type="match status" value="1"/>
</dbReference>
<evidence type="ECO:0000259" key="3">
    <source>
        <dbReference type="Pfam" id="PF22736"/>
    </source>
</evidence>
<dbReference type="Proteomes" id="UP000008461">
    <property type="component" value="Plasmid pHALHY02"/>
</dbReference>
<dbReference type="InterPro" id="IPR011990">
    <property type="entry name" value="TPR-like_helical_dom_sf"/>
</dbReference>
<feature type="repeat" description="TPR" evidence="1">
    <location>
        <begin position="710"/>
        <end position="743"/>
    </location>
</feature>
<feature type="repeat" description="TPR" evidence="1">
    <location>
        <begin position="614"/>
        <end position="647"/>
    </location>
</feature>
<dbReference type="SUPFAM" id="SSF48452">
    <property type="entry name" value="TPR-like"/>
    <property type="match status" value="1"/>
</dbReference>
<reference key="2">
    <citation type="submission" date="2011-04" db="EMBL/GenBank/DDBJ databases">
        <title>Complete sequence of plasmid 2 of Haliscomenobacter hydrossis DSM 1100.</title>
        <authorList>
            <consortium name="US DOE Joint Genome Institute (JGI-PGF)"/>
            <person name="Lucas S."/>
            <person name="Han J."/>
            <person name="Lapidus A."/>
            <person name="Bruce D."/>
            <person name="Goodwin L."/>
            <person name="Pitluck S."/>
            <person name="Peters L."/>
            <person name="Kyrpides N."/>
            <person name="Mavromatis K."/>
            <person name="Ivanova N."/>
            <person name="Ovchinnikova G."/>
            <person name="Pagani I."/>
            <person name="Daligault H."/>
            <person name="Detter J.C."/>
            <person name="Han C."/>
            <person name="Land M."/>
            <person name="Hauser L."/>
            <person name="Markowitz V."/>
            <person name="Cheng J.-F."/>
            <person name="Hugenholtz P."/>
            <person name="Woyke T."/>
            <person name="Wu D."/>
            <person name="Verbarg S."/>
            <person name="Frueling A."/>
            <person name="Brambilla E."/>
            <person name="Klenk H.-P."/>
            <person name="Eisen J.A."/>
        </authorList>
    </citation>
    <scope>NUCLEOTIDE SEQUENCE</scope>
    <source>
        <strain>DSM 1100</strain>
    </source>
</reference>
<keyword evidence="4" id="KW-0614">Plasmid</keyword>
<dbReference type="Pfam" id="PF00931">
    <property type="entry name" value="NB-ARC"/>
    <property type="match status" value="1"/>
</dbReference>
<dbReference type="Pfam" id="PF13424">
    <property type="entry name" value="TPR_12"/>
    <property type="match status" value="1"/>
</dbReference>
<dbReference type="InterPro" id="IPR002182">
    <property type="entry name" value="NB-ARC"/>
</dbReference>
<dbReference type="OrthoDB" id="940757at2"/>
<proteinExistence type="predicted"/>
<dbReference type="EMBL" id="CP002693">
    <property type="protein sequence ID" value="AEE54591.1"/>
    <property type="molecule type" value="Genomic_DNA"/>
</dbReference>
<geneLocation type="plasmid" evidence="4 5">
    <name>pHALHY02</name>
</geneLocation>
<reference evidence="4 5" key="1">
    <citation type="journal article" date="2011" name="Stand. Genomic Sci.">
        <title>Complete genome sequence of Haliscomenobacter hydrossis type strain (O).</title>
        <authorList>
            <consortium name="US DOE Joint Genome Institute (JGI-PGF)"/>
            <person name="Daligault H."/>
            <person name="Lapidus A."/>
            <person name="Zeytun A."/>
            <person name="Nolan M."/>
            <person name="Lucas S."/>
            <person name="Del Rio T.G."/>
            <person name="Tice H."/>
            <person name="Cheng J.F."/>
            <person name="Tapia R."/>
            <person name="Han C."/>
            <person name="Goodwin L."/>
            <person name="Pitluck S."/>
            <person name="Liolios K."/>
            <person name="Pagani I."/>
            <person name="Ivanova N."/>
            <person name="Huntemann M."/>
            <person name="Mavromatis K."/>
            <person name="Mikhailova N."/>
            <person name="Pati A."/>
            <person name="Chen A."/>
            <person name="Palaniappan K."/>
            <person name="Land M."/>
            <person name="Hauser L."/>
            <person name="Brambilla E.M."/>
            <person name="Rohde M."/>
            <person name="Verbarg S."/>
            <person name="Goker M."/>
            <person name="Bristow J."/>
            <person name="Eisen J.A."/>
            <person name="Markowitz V."/>
            <person name="Hugenholtz P."/>
            <person name="Kyrpides N.C."/>
            <person name="Klenk H.P."/>
            <person name="Woyke T."/>
        </authorList>
    </citation>
    <scope>NUCLEOTIDE SEQUENCE [LARGE SCALE GENOMIC DNA]</scope>
    <source>
        <strain evidence="5">ATCC 27775 / DSM 1100 / LMG 10767 / O</strain>
        <plasmid evidence="5">Plasmid pHALHY02</plasmid>
    </source>
</reference>
<feature type="domain" description="NACHT N-terminal helical" evidence="3">
    <location>
        <begin position="7"/>
        <end position="142"/>
    </location>
</feature>
<keyword evidence="5" id="KW-1185">Reference proteome</keyword>
<evidence type="ECO:0000313" key="4">
    <source>
        <dbReference type="EMBL" id="AEE54591.1"/>
    </source>
</evidence>
<dbReference type="InterPro" id="IPR019734">
    <property type="entry name" value="TPR_rpt"/>
</dbReference>
<dbReference type="AlphaFoldDB" id="F4L883"/>
<dbReference type="Pfam" id="PF13374">
    <property type="entry name" value="TPR_10"/>
    <property type="match status" value="1"/>
</dbReference>
<organism evidence="4 5">
    <name type="scientific">Haliscomenobacter hydrossis (strain ATCC 27775 / DSM 1100 / LMG 10767 / O)</name>
    <dbReference type="NCBI Taxonomy" id="760192"/>
    <lineage>
        <taxon>Bacteria</taxon>
        <taxon>Pseudomonadati</taxon>
        <taxon>Bacteroidota</taxon>
        <taxon>Saprospiria</taxon>
        <taxon>Saprospirales</taxon>
        <taxon>Haliscomenobacteraceae</taxon>
        <taxon>Haliscomenobacter</taxon>
    </lineage>
</organism>
<dbReference type="KEGG" id="hhy:Halhy_6778"/>
<dbReference type="GO" id="GO:0043531">
    <property type="term" value="F:ADP binding"/>
    <property type="evidence" value="ECO:0007669"/>
    <property type="project" value="InterPro"/>
</dbReference>
<feature type="repeat" description="TPR" evidence="1">
    <location>
        <begin position="662"/>
        <end position="695"/>
    </location>
</feature>
<evidence type="ECO:0000313" key="5">
    <source>
        <dbReference type="Proteomes" id="UP000008461"/>
    </source>
</evidence>
<dbReference type="RefSeq" id="WP_013769107.1">
    <property type="nucleotide sequence ID" value="NC_015512.1"/>
</dbReference>
<evidence type="ECO:0000259" key="2">
    <source>
        <dbReference type="Pfam" id="PF00931"/>
    </source>
</evidence>
<gene>
    <name evidence="4" type="ordered locus">Halhy_6778</name>
</gene>
<keyword evidence="1" id="KW-0802">TPR repeat</keyword>
<dbReference type="SMART" id="SM00028">
    <property type="entry name" value="TPR"/>
    <property type="match status" value="5"/>
</dbReference>
<dbReference type="HOGENOM" id="CLU_016992_0_0_10"/>
<name>F4L883_HALH1</name>
<evidence type="ECO:0000256" key="1">
    <source>
        <dbReference type="PROSITE-ProRule" id="PRU00339"/>
    </source>
</evidence>
<sequence length="863" mass="98875">MFDGLSTELVGAAIYDLGLSTLNRLTQQNEWVQRFLTQYDLKGPQHDFAARYLEALVELHLQKKPAEVLNFFREPSISRTFYLFYYGEEASRGNEVQVQQELAHWAASLKVGEDLKNTHLDPLQEAQVFWLIFRQKVQESRTVKEVELEQQVRRLQNSLDNVKLQNSIPNPKFLTPLPFQAEIFLGREKDLRKIHDILFNSNDKQLLFINGEGGMGKTSLASKYLTTYQDEYTRVAWIYKEKSIAESLLILAFPINVHFDEKWDIHQRLDVLIMAMAELPKPCLLIIDNANELEDLRQYLPHLQRCSNFHILFTTRISDFPQLASYKIEPLTQDQALQVFKAHYPAFESQEEALFYEIYTAVQGNTLVLELLAKNLHNFNNKLKKDYLLADLRRDLEMGLLQLSKTSAVDVRYQAQGTGLRNEKIKVIIAAMYDLGDLSAAEIQVLSIFAVLPAESIPFERLEALSLGLEGLDATLLTLAQKGWLEYNEAAASFKCSPVVQEVVRLKNQNLLEDCRRVIVGLIEKLNYESGTTGHLLNASYTEAILWARWTTALVAISWSADETIAILYERLGTYHQTTGNLQQALTFFEKSNQLVKELHAANSKNMSFKHGMAVSYEKLGETYSALDDLQQALTFFEMETKLFEELREADWEKVSFKNSLAISYSKLGDTYSALGDLQQALTFFEKYNTLEKELHDAFPEKKDFKHGLAVSYSKLGQTHSDLGNLKQALTFFEKDIELSKELHEANPEKVPYKNSLAVSYSKLGSTHSALGNLNKALTFFEIETKLFEELCESHPEKVSYKNGLAISYLLMGEFMEQKMQTPTKAQELYQTSHALLEDLATRSPDNKEFKKNLDWVKAKLKY</sequence>
<dbReference type="PANTHER" id="PTHR10098">
    <property type="entry name" value="RAPSYN-RELATED"/>
    <property type="match status" value="1"/>
</dbReference>
<feature type="repeat" description="TPR" evidence="1">
    <location>
        <begin position="566"/>
        <end position="599"/>
    </location>
</feature>
<dbReference type="Gene3D" id="3.40.50.300">
    <property type="entry name" value="P-loop containing nucleotide triphosphate hydrolases"/>
    <property type="match status" value="1"/>
</dbReference>
<dbReference type="PROSITE" id="PS50005">
    <property type="entry name" value="TPR"/>
    <property type="match status" value="4"/>
</dbReference>
<feature type="domain" description="NB-ARC" evidence="2">
    <location>
        <begin position="187"/>
        <end position="342"/>
    </location>
</feature>
<dbReference type="Gene3D" id="1.25.40.10">
    <property type="entry name" value="Tetratricopeptide repeat domain"/>
    <property type="match status" value="2"/>
</dbReference>